<dbReference type="InterPro" id="IPR036865">
    <property type="entry name" value="CRAL-TRIO_dom_sf"/>
</dbReference>
<evidence type="ECO:0000256" key="2">
    <source>
        <dbReference type="ARBA" id="ARBA00022848"/>
    </source>
</evidence>
<dbReference type="InterPro" id="IPR052578">
    <property type="entry name" value="PI_Transfer_CRAL-TRIO"/>
</dbReference>
<dbReference type="STRING" id="1206466.K0KG17"/>
<comment type="subcellular location">
    <subcellularLocation>
        <location evidence="1">Microsome</location>
    </subcellularLocation>
</comment>
<dbReference type="EMBL" id="CAIF01000108">
    <property type="protein sequence ID" value="CCH44100.1"/>
    <property type="molecule type" value="Genomic_DNA"/>
</dbReference>
<evidence type="ECO:0000256" key="3">
    <source>
        <dbReference type="ARBA" id="ARBA00024146"/>
    </source>
</evidence>
<accession>K0KG17</accession>
<evidence type="ECO:0000313" key="7">
    <source>
        <dbReference type="Proteomes" id="UP000009328"/>
    </source>
</evidence>
<name>K0KG17_WICCF</name>
<dbReference type="CDD" id="cd00170">
    <property type="entry name" value="SEC14"/>
    <property type="match status" value="1"/>
</dbReference>
<dbReference type="SMART" id="SM01100">
    <property type="entry name" value="CRAL_TRIO_N"/>
    <property type="match status" value="1"/>
</dbReference>
<reference evidence="6 7" key="1">
    <citation type="journal article" date="2012" name="Eukaryot. Cell">
        <title>Draft genome sequence of Wickerhamomyces ciferrii NRRL Y-1031 F-60-10.</title>
        <authorList>
            <person name="Schneider J."/>
            <person name="Andrea H."/>
            <person name="Blom J."/>
            <person name="Jaenicke S."/>
            <person name="Ruckert C."/>
            <person name="Schorsch C."/>
            <person name="Szczepanowski R."/>
            <person name="Farwick M."/>
            <person name="Goesmann A."/>
            <person name="Puhler A."/>
            <person name="Schaffer S."/>
            <person name="Tauch A."/>
            <person name="Kohler T."/>
            <person name="Brinkrolf K."/>
        </authorList>
    </citation>
    <scope>NUCLEOTIDE SEQUENCE [LARGE SCALE GENOMIC DNA]</scope>
    <source>
        <strain evidence="7">ATCC 14091 / BCRC 22168 / CBS 111 / JCM 3599 / NBRC 0793 / NRRL Y-1031 F-60-10</strain>
    </source>
</reference>
<dbReference type="PROSITE" id="PS50191">
    <property type="entry name" value="CRAL_TRIO"/>
    <property type="match status" value="1"/>
</dbReference>
<proteinExistence type="predicted"/>
<comment type="catalytic activity">
    <reaction evidence="3">
        <text>a 1,2-diacyl-sn-glycero-3-phospho-(1D-myo-inositol)(in) = a 1,2-diacyl-sn-glycero-3-phospho-(1D-myo-inositol)(out)</text>
        <dbReference type="Rhea" id="RHEA:38691"/>
        <dbReference type="ChEBI" id="CHEBI:57880"/>
    </reaction>
    <physiologicalReaction direction="left-to-right" evidence="3">
        <dbReference type="Rhea" id="RHEA:38692"/>
    </physiologicalReaction>
</comment>
<dbReference type="PANTHER" id="PTHR45824:SF29">
    <property type="entry name" value="GH16843P"/>
    <property type="match status" value="1"/>
</dbReference>
<evidence type="ECO:0000256" key="1">
    <source>
        <dbReference type="ARBA" id="ARBA00004144"/>
    </source>
</evidence>
<keyword evidence="2" id="KW-0256">Endoplasmic reticulum</keyword>
<dbReference type="AlphaFoldDB" id="K0KG17"/>
<keyword evidence="7" id="KW-1185">Reference proteome</keyword>
<evidence type="ECO:0000256" key="4">
    <source>
        <dbReference type="ARBA" id="ARBA00083195"/>
    </source>
</evidence>
<dbReference type="InParanoid" id="K0KG17"/>
<gene>
    <name evidence="6" type="ORF">BN7_3658</name>
</gene>
<sequence length="338" mass="39243">MFSWKKDKKQEKQVDQADLIEVSVPFDKPSTIKAPEIKQLKEDEQKKYNEVLKHFQDSNLEVAKAPKSSEKASLTSHEKSWLTRECFLRYLRATKWIVKDAIERLELSLAWRREFGITGENDIVTPELVEPENATGKEVILGYDNNARPILYLKNGRQNTKSSFRQVQQLVFFLEKVINFMPQGQDTIALLIDFKQYKVEGTTSKIPPLSIGKQVLDILQTHYPERLGRALLTNIPIVAWTFLKLIHPFIDPNTKEKIIFDKPFEDYVSLDQLDKDYGGKLNFEYDHDVYFPSLVEQAEAKQKNFYERFIKFGGIVGLSEFDLRGTSEELQFPVEQLA</sequence>
<dbReference type="GO" id="GO:0009410">
    <property type="term" value="P:response to xenobiotic stimulus"/>
    <property type="evidence" value="ECO:0007669"/>
    <property type="project" value="UniProtKB-ARBA"/>
</dbReference>
<dbReference type="InterPro" id="IPR036273">
    <property type="entry name" value="CRAL/TRIO_N_dom_sf"/>
</dbReference>
<dbReference type="Pfam" id="PF03765">
    <property type="entry name" value="CRAL_TRIO_N"/>
    <property type="match status" value="1"/>
</dbReference>
<dbReference type="SMART" id="SM00516">
    <property type="entry name" value="SEC14"/>
    <property type="match status" value="1"/>
</dbReference>
<dbReference type="eggNOG" id="KOG1470">
    <property type="taxonomic scope" value="Eukaryota"/>
</dbReference>
<protein>
    <recommendedName>
        <fullName evidence="4">SEC14 homolog 3</fullName>
    </recommendedName>
</protein>
<dbReference type="HOGENOM" id="CLU_014001_1_1_1"/>
<dbReference type="FunFam" id="3.40.525.10:FF:000013">
    <property type="entry name" value="Phosphatidylinositol transfer protein PDR16"/>
    <property type="match status" value="1"/>
</dbReference>
<dbReference type="SUPFAM" id="SSF52087">
    <property type="entry name" value="CRAL/TRIO domain"/>
    <property type="match status" value="1"/>
</dbReference>
<dbReference type="GO" id="GO:0008526">
    <property type="term" value="F:phosphatidylinositol transfer activity"/>
    <property type="evidence" value="ECO:0007669"/>
    <property type="project" value="TreeGrafter"/>
</dbReference>
<evidence type="ECO:0000259" key="5">
    <source>
        <dbReference type="PROSITE" id="PS50191"/>
    </source>
</evidence>
<dbReference type="PANTHER" id="PTHR45824">
    <property type="entry name" value="GH16843P"/>
    <property type="match status" value="1"/>
</dbReference>
<dbReference type="Proteomes" id="UP000009328">
    <property type="component" value="Unassembled WGS sequence"/>
</dbReference>
<feature type="domain" description="CRAL-TRIO" evidence="5">
    <location>
        <begin position="128"/>
        <end position="285"/>
    </location>
</feature>
<keyword evidence="2" id="KW-0492">Microsome</keyword>
<evidence type="ECO:0000313" key="6">
    <source>
        <dbReference type="EMBL" id="CCH44100.1"/>
    </source>
</evidence>
<dbReference type="Gene3D" id="3.40.525.10">
    <property type="entry name" value="CRAL-TRIO lipid binding domain"/>
    <property type="match status" value="1"/>
</dbReference>
<dbReference type="SUPFAM" id="SSF46938">
    <property type="entry name" value="CRAL/TRIO N-terminal domain"/>
    <property type="match status" value="1"/>
</dbReference>
<dbReference type="InterPro" id="IPR001251">
    <property type="entry name" value="CRAL-TRIO_dom"/>
</dbReference>
<organism evidence="6 7">
    <name type="scientific">Wickerhamomyces ciferrii (strain ATCC 14091 / BCRC 22168 / CBS 111 / JCM 3599 / NBRC 0793 / NRRL Y-1031 F-60-10)</name>
    <name type="common">Yeast</name>
    <name type="synonym">Pichia ciferrii</name>
    <dbReference type="NCBI Taxonomy" id="1206466"/>
    <lineage>
        <taxon>Eukaryota</taxon>
        <taxon>Fungi</taxon>
        <taxon>Dikarya</taxon>
        <taxon>Ascomycota</taxon>
        <taxon>Saccharomycotina</taxon>
        <taxon>Saccharomycetes</taxon>
        <taxon>Phaffomycetales</taxon>
        <taxon>Wickerhamomycetaceae</taxon>
        <taxon>Wickerhamomyces</taxon>
    </lineage>
</organism>
<dbReference type="GO" id="GO:0071944">
    <property type="term" value="C:cell periphery"/>
    <property type="evidence" value="ECO:0007669"/>
    <property type="project" value="UniProtKB-ARBA"/>
</dbReference>
<dbReference type="GO" id="GO:0032934">
    <property type="term" value="F:sterol binding"/>
    <property type="evidence" value="ECO:0007669"/>
    <property type="project" value="UniProtKB-ARBA"/>
</dbReference>
<comment type="caution">
    <text evidence="6">The sequence shown here is derived from an EMBL/GenBank/DDBJ whole genome shotgun (WGS) entry which is preliminary data.</text>
</comment>
<dbReference type="Pfam" id="PF00650">
    <property type="entry name" value="CRAL_TRIO"/>
    <property type="match status" value="1"/>
</dbReference>
<dbReference type="InterPro" id="IPR011074">
    <property type="entry name" value="CRAL/TRIO_N_dom"/>
</dbReference>